<feature type="transmembrane region" description="Helical" evidence="1">
    <location>
        <begin position="6"/>
        <end position="25"/>
    </location>
</feature>
<keyword evidence="1" id="KW-0472">Membrane</keyword>
<dbReference type="AlphaFoldDB" id="A0A0M4L6T4"/>
<keyword evidence="1" id="KW-0812">Transmembrane</keyword>
<dbReference type="KEGG" id="tsn:W908_04500"/>
<dbReference type="EMBL" id="CP006911">
    <property type="protein sequence ID" value="ALE02688.1"/>
    <property type="molecule type" value="Genomic_DNA"/>
</dbReference>
<dbReference type="Proteomes" id="UP000068905">
    <property type="component" value="Chromosome"/>
</dbReference>
<sequence>MINFLNSVPLYPGWLFLFFFGLFFIKLTKYRKLGKVILILFSIPVLFIVASTIFGIWLMETNPGVFPGGEAYTPGQVD</sequence>
<name>A0A0M4L6T4_9GAMM</name>
<protein>
    <submittedName>
        <fullName evidence="2">Uncharacterized protein</fullName>
    </submittedName>
</protein>
<gene>
    <name evidence="2" type="ORF">W908_04500</name>
</gene>
<feature type="transmembrane region" description="Helical" evidence="1">
    <location>
        <begin position="37"/>
        <end position="59"/>
    </location>
</feature>
<evidence type="ECO:0000256" key="1">
    <source>
        <dbReference type="SAM" id="Phobius"/>
    </source>
</evidence>
<dbReference type="STRING" id="1125411.W908_04500"/>
<organism evidence="2 3">
    <name type="scientific">Candidatus Pseudothioglobus singularis PS1</name>
    <dbReference type="NCBI Taxonomy" id="1125411"/>
    <lineage>
        <taxon>Bacteria</taxon>
        <taxon>Pseudomonadati</taxon>
        <taxon>Pseudomonadota</taxon>
        <taxon>Gammaproteobacteria</taxon>
        <taxon>Candidatus Pseudothioglobaceae</taxon>
        <taxon>Candidatus Pseudothioglobus</taxon>
    </lineage>
</organism>
<evidence type="ECO:0000313" key="2">
    <source>
        <dbReference type="EMBL" id="ALE02688.1"/>
    </source>
</evidence>
<proteinExistence type="predicted"/>
<evidence type="ECO:0000313" key="3">
    <source>
        <dbReference type="Proteomes" id="UP000068905"/>
    </source>
</evidence>
<keyword evidence="3" id="KW-1185">Reference proteome</keyword>
<reference evidence="2 3" key="1">
    <citation type="journal article" date="2015" name="Genome Announc.">
        <title>Genome Sequence of 'Candidatus Thioglobus singularis' Strain PS1, a Mixotroph from the SUP05 Clade of Marine Gammaproteobacteria.</title>
        <authorList>
            <person name="Marshall K.T."/>
            <person name="Morris R.M."/>
        </authorList>
    </citation>
    <scope>NUCLEOTIDE SEQUENCE [LARGE SCALE GENOMIC DNA]</scope>
    <source>
        <strain evidence="2 3">PS1</strain>
    </source>
</reference>
<accession>A0A0M4L6T4</accession>
<keyword evidence="1" id="KW-1133">Transmembrane helix</keyword>
<dbReference type="RefSeq" id="WP_053820099.1">
    <property type="nucleotide sequence ID" value="NZ_CP006911.1"/>
</dbReference>